<dbReference type="InterPro" id="IPR010982">
    <property type="entry name" value="Lambda_DNA-bd_dom_sf"/>
</dbReference>
<proteinExistence type="predicted"/>
<dbReference type="EMBL" id="LRPU01000098">
    <property type="protein sequence ID" value="KXA10734.1"/>
    <property type="molecule type" value="Genomic_DNA"/>
</dbReference>
<dbReference type="CDD" id="cd00093">
    <property type="entry name" value="HTH_XRE"/>
    <property type="match status" value="1"/>
</dbReference>
<dbReference type="PROSITE" id="PS50943">
    <property type="entry name" value="HTH_CROC1"/>
    <property type="match status" value="1"/>
</dbReference>
<dbReference type="PANTHER" id="PTHR46558:SF4">
    <property type="entry name" value="DNA-BIDING PHAGE PROTEIN"/>
    <property type="match status" value="1"/>
</dbReference>
<dbReference type="Proteomes" id="UP000070646">
    <property type="component" value="Unassembled WGS sequence"/>
</dbReference>
<accession>A0A133N362</accession>
<dbReference type="InterPro" id="IPR001387">
    <property type="entry name" value="Cro/C1-type_HTH"/>
</dbReference>
<dbReference type="GO" id="GO:0003677">
    <property type="term" value="F:DNA binding"/>
    <property type="evidence" value="ECO:0007669"/>
    <property type="project" value="UniProtKB-KW"/>
</dbReference>
<sequence>MLTNTIKKGKIHNRREKMKERIKKIRKDKKLSQVEFGNKLSVSRDAIANIECGRVDPKPLFINHLCDVFNVNREWLLTGNGNMYIVPKKERELADLIYELSKSDSRIYKSVSALAQLDDEYLVLIENLITGLLETKIKKEDIKKQD</sequence>
<dbReference type="SMART" id="SM00530">
    <property type="entry name" value="HTH_XRE"/>
    <property type="match status" value="1"/>
</dbReference>
<reference evidence="3 4" key="1">
    <citation type="submission" date="2016-01" db="EMBL/GenBank/DDBJ databases">
        <authorList>
            <person name="Oliw E.H."/>
        </authorList>
    </citation>
    <scope>NUCLEOTIDE SEQUENCE [LARGE SCALE GENOMIC DNA]</scope>
    <source>
        <strain evidence="3 4">MJR7757A</strain>
    </source>
</reference>
<comment type="caution">
    <text evidence="3">The sequence shown here is derived from an EMBL/GenBank/DDBJ whole genome shotgun (WGS) entry which is preliminary data.</text>
</comment>
<dbReference type="PANTHER" id="PTHR46558">
    <property type="entry name" value="TRACRIPTIONAL REGULATORY PROTEIN-RELATED-RELATED"/>
    <property type="match status" value="1"/>
</dbReference>
<evidence type="ECO:0000313" key="4">
    <source>
        <dbReference type="Proteomes" id="UP000070646"/>
    </source>
</evidence>
<dbReference type="PATRIC" id="fig|1502.174.peg.2057"/>
<organism evidence="3 4">
    <name type="scientific">Clostridium perfringens</name>
    <dbReference type="NCBI Taxonomy" id="1502"/>
    <lineage>
        <taxon>Bacteria</taxon>
        <taxon>Bacillati</taxon>
        <taxon>Bacillota</taxon>
        <taxon>Clostridia</taxon>
        <taxon>Eubacteriales</taxon>
        <taxon>Clostridiaceae</taxon>
        <taxon>Clostridium</taxon>
    </lineage>
</organism>
<dbReference type="Pfam" id="PF12844">
    <property type="entry name" value="HTH_19"/>
    <property type="match status" value="1"/>
</dbReference>
<protein>
    <submittedName>
        <fullName evidence="3">DNA-binding helix-turn-helix protein</fullName>
    </submittedName>
</protein>
<keyword evidence="1 3" id="KW-0238">DNA-binding</keyword>
<dbReference type="Gene3D" id="1.10.260.40">
    <property type="entry name" value="lambda repressor-like DNA-binding domains"/>
    <property type="match status" value="1"/>
</dbReference>
<feature type="domain" description="HTH cro/C1-type" evidence="2">
    <location>
        <begin position="22"/>
        <end position="76"/>
    </location>
</feature>
<name>A0A133N362_CLOPF</name>
<dbReference type="SUPFAM" id="SSF47413">
    <property type="entry name" value="lambda repressor-like DNA-binding domains"/>
    <property type="match status" value="1"/>
</dbReference>
<dbReference type="AlphaFoldDB" id="A0A133N362"/>
<evidence type="ECO:0000259" key="2">
    <source>
        <dbReference type="PROSITE" id="PS50943"/>
    </source>
</evidence>
<evidence type="ECO:0000256" key="1">
    <source>
        <dbReference type="ARBA" id="ARBA00023125"/>
    </source>
</evidence>
<evidence type="ECO:0000313" key="3">
    <source>
        <dbReference type="EMBL" id="KXA10734.1"/>
    </source>
</evidence>
<gene>
    <name evidence="3" type="ORF">HMPREF3222_02043</name>
</gene>